<keyword evidence="9 18" id="KW-0472">Membrane</keyword>
<keyword evidence="21" id="KW-1185">Reference proteome</keyword>
<keyword evidence="4" id="KW-0813">Transport</keyword>
<dbReference type="PANTHER" id="PTHR12428">
    <property type="entry name" value="OXA1"/>
    <property type="match status" value="1"/>
</dbReference>
<feature type="compositionally biased region" description="Low complexity" evidence="17">
    <location>
        <begin position="378"/>
        <end position="420"/>
    </location>
</feature>
<evidence type="ECO:0000256" key="9">
    <source>
        <dbReference type="ARBA" id="ARBA00023136"/>
    </source>
</evidence>
<feature type="transmembrane region" description="Helical" evidence="18">
    <location>
        <begin position="36"/>
        <end position="58"/>
    </location>
</feature>
<evidence type="ECO:0000256" key="1">
    <source>
        <dbReference type="ARBA" id="ARBA00004651"/>
    </source>
</evidence>
<evidence type="ECO:0000256" key="16">
    <source>
        <dbReference type="RuleBase" id="RU003945"/>
    </source>
</evidence>
<gene>
    <name evidence="20" type="primary">yidC</name>
    <name evidence="20" type="ORF">EUA98_06135</name>
</gene>
<proteinExistence type="inferred from homology"/>
<dbReference type="Pfam" id="PF02096">
    <property type="entry name" value="60KD_IMP"/>
    <property type="match status" value="1"/>
</dbReference>
<evidence type="ECO:0000256" key="14">
    <source>
        <dbReference type="ARBA" id="ARBA00033245"/>
    </source>
</evidence>
<evidence type="ECO:0000256" key="2">
    <source>
        <dbReference type="ARBA" id="ARBA00010527"/>
    </source>
</evidence>
<comment type="subunit">
    <text evidence="12">Interacts with the Sec translocase complex via SecD. Specifically interacts with transmembrane segments of nascent integral membrane proteins during membrane integration.</text>
</comment>
<comment type="caution">
    <text evidence="20">The sequence shown here is derived from an EMBL/GenBank/DDBJ whole genome shotgun (WGS) entry which is preliminary data.</text>
</comment>
<dbReference type="GO" id="GO:0051205">
    <property type="term" value="P:protein insertion into membrane"/>
    <property type="evidence" value="ECO:0007669"/>
    <property type="project" value="TreeGrafter"/>
</dbReference>
<dbReference type="GO" id="GO:0032977">
    <property type="term" value="F:membrane insertase activity"/>
    <property type="evidence" value="ECO:0007669"/>
    <property type="project" value="InterPro"/>
</dbReference>
<dbReference type="OrthoDB" id="9780552at2"/>
<evidence type="ECO:0000256" key="17">
    <source>
        <dbReference type="SAM" id="MobiDB-lite"/>
    </source>
</evidence>
<keyword evidence="6 16" id="KW-0812">Transmembrane</keyword>
<evidence type="ECO:0000259" key="19">
    <source>
        <dbReference type="Pfam" id="PF02096"/>
    </source>
</evidence>
<organism evidence="20 21">
    <name type="scientific">Pengzhenrongella frigida</name>
    <dbReference type="NCBI Taxonomy" id="1259133"/>
    <lineage>
        <taxon>Bacteria</taxon>
        <taxon>Bacillati</taxon>
        <taxon>Actinomycetota</taxon>
        <taxon>Actinomycetes</taxon>
        <taxon>Micrococcales</taxon>
        <taxon>Pengzhenrongella</taxon>
    </lineage>
</organism>
<dbReference type="CDD" id="cd20070">
    <property type="entry name" value="5TM_YidC_Alb3"/>
    <property type="match status" value="1"/>
</dbReference>
<reference evidence="20 21" key="1">
    <citation type="submission" date="2019-01" db="EMBL/GenBank/DDBJ databases">
        <title>Novel species of Cellulomonas.</title>
        <authorList>
            <person name="Liu Q."/>
            <person name="Xin Y.-H."/>
        </authorList>
    </citation>
    <scope>NUCLEOTIDE SEQUENCE [LARGE SCALE GENOMIC DNA]</scope>
    <source>
        <strain evidence="20 21">HLT2-17</strain>
    </source>
</reference>
<keyword evidence="7" id="KW-0653">Protein transport</keyword>
<comment type="function">
    <text evidence="11">Required for the insertion and/or proper folding and/or complex formation of integral membrane proteins into the membrane. Involved in integration of membrane proteins that insert both dependently and independently of the Sec translocase complex, as well as at least some lipoproteins. Aids folding of multispanning membrane proteins.</text>
</comment>
<keyword evidence="10" id="KW-0143">Chaperone</keyword>
<evidence type="ECO:0000313" key="21">
    <source>
        <dbReference type="Proteomes" id="UP000293764"/>
    </source>
</evidence>
<evidence type="ECO:0000256" key="15">
    <source>
        <dbReference type="ARBA" id="ARBA00033342"/>
    </source>
</evidence>
<dbReference type="EMBL" id="SDWW01000011">
    <property type="protein sequence ID" value="RYV51819.1"/>
    <property type="molecule type" value="Genomic_DNA"/>
</dbReference>
<evidence type="ECO:0000256" key="4">
    <source>
        <dbReference type="ARBA" id="ARBA00022448"/>
    </source>
</evidence>
<evidence type="ECO:0000256" key="6">
    <source>
        <dbReference type="ARBA" id="ARBA00022692"/>
    </source>
</evidence>
<dbReference type="GO" id="GO:0005886">
    <property type="term" value="C:plasma membrane"/>
    <property type="evidence" value="ECO:0007669"/>
    <property type="project" value="UniProtKB-SubCell"/>
</dbReference>
<protein>
    <recommendedName>
        <fullName evidence="3">Membrane protein insertase YidC</fullName>
    </recommendedName>
    <alternativeName>
        <fullName evidence="15">Foldase YidC</fullName>
    </alternativeName>
    <alternativeName>
        <fullName evidence="14">Membrane integrase YidC</fullName>
    </alternativeName>
    <alternativeName>
        <fullName evidence="13">Membrane protein YidC</fullName>
    </alternativeName>
</protein>
<dbReference type="PANTHER" id="PTHR12428:SF65">
    <property type="entry name" value="CYTOCHROME C OXIDASE ASSEMBLY PROTEIN COX18, MITOCHONDRIAL"/>
    <property type="match status" value="1"/>
</dbReference>
<evidence type="ECO:0000256" key="12">
    <source>
        <dbReference type="ARBA" id="ARBA00026028"/>
    </source>
</evidence>
<name>A0A4Q5N176_9MICO</name>
<accession>A0A4Q5N176</accession>
<dbReference type="InterPro" id="IPR047196">
    <property type="entry name" value="YidC_ALB_C"/>
</dbReference>
<feature type="transmembrane region" description="Helical" evidence="18">
    <location>
        <begin position="182"/>
        <end position="202"/>
    </location>
</feature>
<feature type="compositionally biased region" description="Low complexity" evidence="17">
    <location>
        <begin position="345"/>
        <end position="365"/>
    </location>
</feature>
<dbReference type="InterPro" id="IPR001708">
    <property type="entry name" value="YidC/ALB3/OXA1/COX18"/>
</dbReference>
<sequence length="448" mass="47293">MDFFKILYPIEWVVAWIMYLAHQGLTWIGLNPASGLAWGMSIVVLVIVMRILLIPLFFKQIRASRGMQMLAPEMQAIQKKYKGKSDPASREAMSRETMALYKKHGTNPFSSCLPILAQSPIFFALFRVLNSLDEIARGAQDAIGPIDATVAAQAEQSTIFGAPLSSTFMTAAASADPMATRVVTVVLILAMSATTFLTQRQLTMKNMPPAALEGPMAQQQKVLLYVLPLVFAFSGVNFPIGVLLYWTTTNIWSMGQQFYTIRRMPAPGSQAEKAMKARQARKGIVSPPEGESGGSTAVIEGTPKGQRVQPVRKARARPKPALSDSADTTSDSTSDATVADDDTDAGSAAAPRAAGTRAPGAPRTAKSATSPRTGTAKAGTPRTGAPRTGAPRAGAPKTGAPRTGAPKTGTPKTGSTPAGTAKKRAARPDAATKPGDDAPPSASTKPKK</sequence>
<evidence type="ECO:0000256" key="7">
    <source>
        <dbReference type="ARBA" id="ARBA00022927"/>
    </source>
</evidence>
<dbReference type="NCBIfam" id="TIGR03592">
    <property type="entry name" value="yidC_oxa1_cterm"/>
    <property type="match status" value="1"/>
</dbReference>
<dbReference type="AlphaFoldDB" id="A0A4Q5N176"/>
<evidence type="ECO:0000256" key="5">
    <source>
        <dbReference type="ARBA" id="ARBA00022475"/>
    </source>
</evidence>
<dbReference type="NCBIfam" id="NF002350">
    <property type="entry name" value="PRK01315.1"/>
    <property type="match status" value="1"/>
</dbReference>
<feature type="compositionally biased region" description="Low complexity" evidence="17">
    <location>
        <begin position="321"/>
        <end position="337"/>
    </location>
</feature>
<dbReference type="Proteomes" id="UP000293764">
    <property type="component" value="Unassembled WGS sequence"/>
</dbReference>
<dbReference type="RefSeq" id="WP_130101795.1">
    <property type="nucleotide sequence ID" value="NZ_SDWW01000011.1"/>
</dbReference>
<keyword evidence="5" id="KW-1003">Cell membrane</keyword>
<feature type="region of interest" description="Disordered" evidence="17">
    <location>
        <begin position="267"/>
        <end position="448"/>
    </location>
</feature>
<comment type="subcellular location">
    <subcellularLocation>
        <location evidence="1">Cell membrane</location>
        <topology evidence="1">Multi-pass membrane protein</topology>
    </subcellularLocation>
    <subcellularLocation>
        <location evidence="16">Membrane</location>
        <topology evidence="16">Multi-pass membrane protein</topology>
    </subcellularLocation>
</comment>
<evidence type="ECO:0000256" key="13">
    <source>
        <dbReference type="ARBA" id="ARBA00031538"/>
    </source>
</evidence>
<evidence type="ECO:0000256" key="10">
    <source>
        <dbReference type="ARBA" id="ARBA00023186"/>
    </source>
</evidence>
<keyword evidence="8 18" id="KW-1133">Transmembrane helix</keyword>
<feature type="domain" description="Membrane insertase YidC/Oxa/ALB C-terminal" evidence="19">
    <location>
        <begin position="38"/>
        <end position="261"/>
    </location>
</feature>
<dbReference type="InterPro" id="IPR028055">
    <property type="entry name" value="YidC/Oxa/ALB_C"/>
</dbReference>
<comment type="similarity">
    <text evidence="2">Belongs to the OXA1/ALB3/YidC family. Type 1 subfamily.</text>
</comment>
<evidence type="ECO:0000256" key="11">
    <source>
        <dbReference type="ARBA" id="ARBA00025034"/>
    </source>
</evidence>
<feature type="transmembrane region" description="Helical" evidence="18">
    <location>
        <begin position="222"/>
        <end position="246"/>
    </location>
</feature>
<dbReference type="GO" id="GO:0015031">
    <property type="term" value="P:protein transport"/>
    <property type="evidence" value="ECO:0007669"/>
    <property type="project" value="UniProtKB-KW"/>
</dbReference>
<feature type="transmembrane region" description="Helical" evidence="18">
    <location>
        <begin position="12"/>
        <end position="30"/>
    </location>
</feature>
<evidence type="ECO:0000256" key="18">
    <source>
        <dbReference type="SAM" id="Phobius"/>
    </source>
</evidence>
<evidence type="ECO:0000256" key="8">
    <source>
        <dbReference type="ARBA" id="ARBA00022989"/>
    </source>
</evidence>
<evidence type="ECO:0000256" key="3">
    <source>
        <dbReference type="ARBA" id="ARBA00015325"/>
    </source>
</evidence>
<evidence type="ECO:0000313" key="20">
    <source>
        <dbReference type="EMBL" id="RYV51819.1"/>
    </source>
</evidence>